<evidence type="ECO:0000313" key="2">
    <source>
        <dbReference type="Proteomes" id="UP000009097"/>
    </source>
</evidence>
<dbReference type="Proteomes" id="UP000009097">
    <property type="component" value="Unassembled WGS sequence"/>
</dbReference>
<dbReference type="RefSeq" id="XP_018248794.1">
    <property type="nucleotide sequence ID" value="XM_018400681.1"/>
</dbReference>
<accession>A0A0J9VHP4</accession>
<evidence type="ECO:0000313" key="1">
    <source>
        <dbReference type="EMBL" id="KNB10749.1"/>
    </source>
</evidence>
<dbReference type="EMBL" id="DS231709">
    <property type="protein sequence ID" value="KNB10749.1"/>
    <property type="molecule type" value="Genomic_DNA"/>
</dbReference>
<dbReference type="VEuPathDB" id="FungiDB:FOXG_20399"/>
<protein>
    <submittedName>
        <fullName evidence="1">Uncharacterized protein</fullName>
    </submittedName>
</protein>
<proteinExistence type="predicted"/>
<gene>
    <name evidence="1" type="ORF">FOXG_20399</name>
</gene>
<dbReference type="AlphaFoldDB" id="A0A0J9VHP4"/>
<dbReference type="KEGG" id="fox:FOXG_20399"/>
<organism evidence="1 2">
    <name type="scientific">Fusarium oxysporum f. sp. lycopersici (strain 4287 / CBS 123668 / FGSC 9935 / NRRL 34936)</name>
    <name type="common">Fusarium vascular wilt of tomato</name>
    <dbReference type="NCBI Taxonomy" id="426428"/>
    <lineage>
        <taxon>Eukaryota</taxon>
        <taxon>Fungi</taxon>
        <taxon>Dikarya</taxon>
        <taxon>Ascomycota</taxon>
        <taxon>Pezizomycotina</taxon>
        <taxon>Sordariomycetes</taxon>
        <taxon>Hypocreomycetidae</taxon>
        <taxon>Hypocreales</taxon>
        <taxon>Nectriaceae</taxon>
        <taxon>Fusarium</taxon>
        <taxon>Fusarium oxysporum species complex</taxon>
    </lineage>
</organism>
<reference evidence="1" key="1">
    <citation type="submission" date="2007-04" db="EMBL/GenBank/DDBJ databases">
        <authorList>
            <consortium name="The Broad Institute Genome Sequencing Platform"/>
            <person name="Birren B."/>
            <person name="Lander E."/>
            <person name="Galagan J."/>
            <person name="Nusbaum C."/>
            <person name="Devon K."/>
            <person name="Ma L.-J."/>
            <person name="Jaffe D."/>
            <person name="Butler J."/>
            <person name="Alvarez P."/>
            <person name="Gnerre S."/>
            <person name="Grabherr M."/>
            <person name="Kleber M."/>
            <person name="Mauceli E."/>
            <person name="Brockman W."/>
            <person name="MacCallum I.A."/>
            <person name="Young S."/>
            <person name="LaButti K."/>
            <person name="DeCaprio D."/>
            <person name="Crawford M."/>
            <person name="Koehrsen M."/>
            <person name="Engels R."/>
            <person name="Montgomery P."/>
            <person name="Pearson M."/>
            <person name="Howarth C."/>
            <person name="Larson L."/>
            <person name="White J."/>
            <person name="O'Leary S."/>
            <person name="Kodira C."/>
            <person name="Zeng Q."/>
            <person name="Yandava C."/>
            <person name="Alvarado L."/>
            <person name="Kistler C."/>
            <person name="Shim W.-B."/>
            <person name="Kang S."/>
            <person name="Woloshuk C."/>
        </authorList>
    </citation>
    <scope>NUCLEOTIDE SEQUENCE</scope>
    <source>
        <strain evidence="1">4287</strain>
    </source>
</reference>
<sequence>MEPKLAEPDHVYWCYFYLVLVERGCANSQRLVPDVIGVAESTVLDPA</sequence>
<dbReference type="GeneID" id="28961105"/>
<reference evidence="1" key="2">
    <citation type="journal article" date="2010" name="Nature">
        <title>Comparative genomics reveals mobile pathogenicity chromosomes in Fusarium.</title>
        <authorList>
            <person name="Ma L.J."/>
            <person name="van der Does H.C."/>
            <person name="Borkovich K.A."/>
            <person name="Coleman J.J."/>
            <person name="Daboussi M.J."/>
            <person name="Di Pietro A."/>
            <person name="Dufresne M."/>
            <person name="Freitag M."/>
            <person name="Grabherr M."/>
            <person name="Henrissat B."/>
            <person name="Houterman P.M."/>
            <person name="Kang S."/>
            <person name="Shim W.B."/>
            <person name="Woloshuk C."/>
            <person name="Xie X."/>
            <person name="Xu J.R."/>
            <person name="Antoniw J."/>
            <person name="Baker S.E."/>
            <person name="Bluhm B.H."/>
            <person name="Breakspear A."/>
            <person name="Brown D.W."/>
            <person name="Butchko R.A."/>
            <person name="Chapman S."/>
            <person name="Coulson R."/>
            <person name="Coutinho P.M."/>
            <person name="Danchin E.G."/>
            <person name="Diener A."/>
            <person name="Gale L.R."/>
            <person name="Gardiner D.M."/>
            <person name="Goff S."/>
            <person name="Hammond-Kosack K.E."/>
            <person name="Hilburn K."/>
            <person name="Hua-Van A."/>
            <person name="Jonkers W."/>
            <person name="Kazan K."/>
            <person name="Kodira C.D."/>
            <person name="Koehrsen M."/>
            <person name="Kumar L."/>
            <person name="Lee Y.H."/>
            <person name="Li L."/>
            <person name="Manners J.M."/>
            <person name="Miranda-Saavedra D."/>
            <person name="Mukherjee M."/>
            <person name="Park G."/>
            <person name="Park J."/>
            <person name="Park S.Y."/>
            <person name="Proctor R.H."/>
            <person name="Regev A."/>
            <person name="Ruiz-Roldan M.C."/>
            <person name="Sain D."/>
            <person name="Sakthikumar S."/>
            <person name="Sykes S."/>
            <person name="Schwartz D.C."/>
            <person name="Turgeon B.G."/>
            <person name="Wapinski I."/>
            <person name="Yoder O."/>
            <person name="Young S."/>
            <person name="Zeng Q."/>
            <person name="Zhou S."/>
            <person name="Galagan J."/>
            <person name="Cuomo C.A."/>
            <person name="Kistler H.C."/>
            <person name="Rep M."/>
        </authorList>
    </citation>
    <scope>NUCLEOTIDE SEQUENCE [LARGE SCALE GENOMIC DNA]</scope>
    <source>
        <strain evidence="1">4287</strain>
    </source>
</reference>
<name>A0A0J9VHP4_FUSO4</name>